<dbReference type="RefSeq" id="WP_079469075.1">
    <property type="nucleotide sequence ID" value="NZ_FUZZ01000001.1"/>
</dbReference>
<feature type="domain" description="IrrE N-terminal-like" evidence="1">
    <location>
        <begin position="74"/>
        <end position="178"/>
    </location>
</feature>
<dbReference type="Pfam" id="PF06114">
    <property type="entry name" value="Peptidase_M78"/>
    <property type="match status" value="1"/>
</dbReference>
<accession>A0A1T5NJY4</accession>
<keyword evidence="3" id="KW-1185">Reference proteome</keyword>
<reference evidence="2 3" key="1">
    <citation type="submission" date="2017-02" db="EMBL/GenBank/DDBJ databases">
        <authorList>
            <person name="Peterson S.W."/>
        </authorList>
    </citation>
    <scope>NUCLEOTIDE SEQUENCE [LARGE SCALE GENOMIC DNA]</scope>
    <source>
        <strain evidence="2 3">DSM 18108</strain>
    </source>
</reference>
<dbReference type="Gene3D" id="1.10.10.2910">
    <property type="match status" value="1"/>
</dbReference>
<protein>
    <recommendedName>
        <fullName evidence="1">IrrE N-terminal-like domain-containing protein</fullName>
    </recommendedName>
</protein>
<dbReference type="InterPro" id="IPR010359">
    <property type="entry name" value="IrrE_HExxH"/>
</dbReference>
<dbReference type="AlphaFoldDB" id="A0A1T5NJY4"/>
<proteinExistence type="predicted"/>
<evidence type="ECO:0000313" key="2">
    <source>
        <dbReference type="EMBL" id="SKD00498.1"/>
    </source>
</evidence>
<name>A0A1T5NJY4_9BACT</name>
<gene>
    <name evidence="2" type="ORF">SAMN05660461_1841</name>
</gene>
<evidence type="ECO:0000313" key="3">
    <source>
        <dbReference type="Proteomes" id="UP000190166"/>
    </source>
</evidence>
<dbReference type="EMBL" id="FUZZ01000001">
    <property type="protein sequence ID" value="SKD00498.1"/>
    <property type="molecule type" value="Genomic_DNA"/>
</dbReference>
<evidence type="ECO:0000259" key="1">
    <source>
        <dbReference type="Pfam" id="PF06114"/>
    </source>
</evidence>
<sequence length="292" mass="33497">MIDLVAQNDIERLSNDLLKQSKALDVYPTPVEKIVQCADLVISGSVDLVHVNESFLSKIPSWLRSIKETVRGILDRKERTIYLDLSQMPSRKNFVTLHETGHDILPWQREIMAYLENDQTLDPSTNEEFEAQANYFASGTLFQQDRFNDAVKMIGTGIDEARVIGKKFGGSVHATLRRMVEKTNRRFALIVLKPMPKSVVKCQLRDLFVSPAFEKAFGKILIPHEFTRDYKFAADYLNGRKMLKDQISTIPTTSGLHEFQYQYFNNKYNAFVLIFPKGEQPKTNTQIIITRG</sequence>
<dbReference type="Proteomes" id="UP000190166">
    <property type="component" value="Unassembled WGS sequence"/>
</dbReference>
<dbReference type="STRING" id="393003.SAMN05660461_1841"/>
<organism evidence="2 3">
    <name type="scientific">Chitinophaga ginsengisegetis</name>
    <dbReference type="NCBI Taxonomy" id="393003"/>
    <lineage>
        <taxon>Bacteria</taxon>
        <taxon>Pseudomonadati</taxon>
        <taxon>Bacteroidota</taxon>
        <taxon>Chitinophagia</taxon>
        <taxon>Chitinophagales</taxon>
        <taxon>Chitinophagaceae</taxon>
        <taxon>Chitinophaga</taxon>
    </lineage>
</organism>